<name>A0A8S9J877_BRACR</name>
<evidence type="ECO:0000313" key="1">
    <source>
        <dbReference type="EMBL" id="KAF2578079.1"/>
    </source>
</evidence>
<accession>A0A8S9J877</accession>
<reference evidence="1" key="1">
    <citation type="submission" date="2019-12" db="EMBL/GenBank/DDBJ databases">
        <title>Genome sequencing and annotation of Brassica cretica.</title>
        <authorList>
            <person name="Studholme D.J."/>
            <person name="Sarris P.F."/>
        </authorList>
    </citation>
    <scope>NUCLEOTIDE SEQUENCE</scope>
    <source>
        <strain evidence="1">PFS-001/15</strain>
        <tissue evidence="1">Leaf</tissue>
    </source>
</reference>
<comment type="caution">
    <text evidence="1">The sequence shown here is derived from an EMBL/GenBank/DDBJ whole genome shotgun (WGS) entry which is preliminary data.</text>
</comment>
<organism evidence="1 2">
    <name type="scientific">Brassica cretica</name>
    <name type="common">Mustard</name>
    <dbReference type="NCBI Taxonomy" id="69181"/>
    <lineage>
        <taxon>Eukaryota</taxon>
        <taxon>Viridiplantae</taxon>
        <taxon>Streptophyta</taxon>
        <taxon>Embryophyta</taxon>
        <taxon>Tracheophyta</taxon>
        <taxon>Spermatophyta</taxon>
        <taxon>Magnoliopsida</taxon>
        <taxon>eudicotyledons</taxon>
        <taxon>Gunneridae</taxon>
        <taxon>Pentapetalae</taxon>
        <taxon>rosids</taxon>
        <taxon>malvids</taxon>
        <taxon>Brassicales</taxon>
        <taxon>Brassicaceae</taxon>
        <taxon>Brassiceae</taxon>
        <taxon>Brassica</taxon>
    </lineage>
</organism>
<gene>
    <name evidence="1" type="ORF">F2Q68_00005978</name>
</gene>
<proteinExistence type="predicted"/>
<evidence type="ECO:0000313" key="2">
    <source>
        <dbReference type="Proteomes" id="UP000712281"/>
    </source>
</evidence>
<dbReference type="Proteomes" id="UP000712281">
    <property type="component" value="Unassembled WGS sequence"/>
</dbReference>
<sequence>METEESLSSSGNTNSQPQEIIHIGPALGLLLQPRRLQILLNPLLSSMMGRLLTLTLRALTAPINFTWHESRSDNVNSPIDDEDEDDLKLFERVSPCLFLNPGESRTTATFGGETKTRFWIFAVVGEDDLVFKENFFLGSKTPERVSRLRLRSDADLRDDRIS</sequence>
<dbReference type="EMBL" id="QGKW02001660">
    <property type="protein sequence ID" value="KAF2578079.1"/>
    <property type="molecule type" value="Genomic_DNA"/>
</dbReference>
<dbReference type="AlphaFoldDB" id="A0A8S9J877"/>
<protein>
    <submittedName>
        <fullName evidence="1">Uncharacterized protein</fullName>
    </submittedName>
</protein>